<evidence type="ECO:0000313" key="2">
    <source>
        <dbReference type="Proteomes" id="UP000664032"/>
    </source>
</evidence>
<comment type="caution">
    <text evidence="1">The sequence shown here is derived from an EMBL/GenBank/DDBJ whole genome shotgun (WGS) entry which is preliminary data.</text>
</comment>
<proteinExistence type="predicted"/>
<gene>
    <name evidence="1" type="ORF">JR316_0012110</name>
</gene>
<sequence>MFGRTNIDPRYRIGTRKSGHLRRSGLRDYDKPYLRRLSTSIKPLLQIWLLLLRMFFIVSSNSVQHQPLMSTAPLCSRKRVHANAISVLLDCFPRPQELVERITISVVSRVSLSLRKFALPYLLRTVCLDESPKQIVGFLSFVIENQSELGADTLGPGGYVFELELHEAFAFNTHILNESGDWVVAEEEPYPIATWAPMLSRALKLMHNLRSFAVKGNTDEICAHAPNFGQAVSSLYKLTSLTLWGVWTETSRSFGRAVFSSTTFSFLRYLELVGEDEDDDEVDSIVHVDRGMGQFLSKINGASLTDLTLGTLDLIAYFENTPVVFPFIRSLTIDNCRTSLKSLSAAFPSIQTLNLGFSLFLHRYYHSDPPANISLSNLVSIGGRYKDILVILKCNAFRERVRRVIVSFTWDGHDDDDALPFALPRLAPQLKSIHFKQSKVQPLEWWTEFGQHFFHLGYLQITIYSSSDEDWDFICNNIPIAISSIPLAYLSITVQEYASITTNPAFSEESVALAFSNGITSLKYVEVFKQNLTDQSDNSLAEQRFWWEIVRRSNSAGFEMKRLSYVEGTRLRDYYDMQAAFASTEMSHISDDGTVNYMCDT</sequence>
<organism evidence="1 2">
    <name type="scientific">Psilocybe cubensis</name>
    <name type="common">Psychedelic mushroom</name>
    <name type="synonym">Stropharia cubensis</name>
    <dbReference type="NCBI Taxonomy" id="181762"/>
    <lineage>
        <taxon>Eukaryota</taxon>
        <taxon>Fungi</taxon>
        <taxon>Dikarya</taxon>
        <taxon>Basidiomycota</taxon>
        <taxon>Agaricomycotina</taxon>
        <taxon>Agaricomycetes</taxon>
        <taxon>Agaricomycetidae</taxon>
        <taxon>Agaricales</taxon>
        <taxon>Agaricineae</taxon>
        <taxon>Strophariaceae</taxon>
        <taxon>Psilocybe</taxon>
    </lineage>
</organism>
<name>A0ACB8GH73_PSICU</name>
<dbReference type="EMBL" id="JAFIQS020000012">
    <property type="protein sequence ID" value="KAH9475011.1"/>
    <property type="molecule type" value="Genomic_DNA"/>
</dbReference>
<protein>
    <submittedName>
        <fullName evidence="1">Uncharacterized protein</fullName>
    </submittedName>
</protein>
<reference evidence="1" key="1">
    <citation type="submission" date="2021-10" db="EMBL/GenBank/DDBJ databases">
        <title>Psilocybe cubensis genome.</title>
        <authorList>
            <person name="Mckernan K.J."/>
            <person name="Crawford S."/>
            <person name="Trippe A."/>
            <person name="Kane L.T."/>
            <person name="Mclaughlin S."/>
        </authorList>
    </citation>
    <scope>NUCLEOTIDE SEQUENCE</scope>
    <source>
        <strain evidence="1">MGC-MH-2018</strain>
    </source>
</reference>
<keyword evidence="2" id="KW-1185">Reference proteome</keyword>
<dbReference type="Proteomes" id="UP000664032">
    <property type="component" value="Unassembled WGS sequence"/>
</dbReference>
<evidence type="ECO:0000313" key="1">
    <source>
        <dbReference type="EMBL" id="KAH9475011.1"/>
    </source>
</evidence>
<accession>A0ACB8GH73</accession>